<feature type="domain" description="HTH lysR-type" evidence="5">
    <location>
        <begin position="1"/>
        <end position="58"/>
    </location>
</feature>
<sequence>MRIDDLQYFLVVAQENSLTRAAEKLFISQPSLSNAMKKLEESLGVILFTRTSTGISLTSDGEEFLQYANQVLEQMALLQRRYSHKDQPKQIFSVASQHYPFVVDAFINMLKKNASDKYQATLKEMRTFEVIEDVANLKSEVGILYKSNYNKRVIENNIADNDLTFHSMVVTQPHVFIWYKHPLVNKEKITLEDLKPYPRLNFEQGRHNSFYYWEEVLGDFDTDKSIIVSDRGTIFNLIIGLNGYTISSGIINQDLNGAEIVARPIESEEQIEIGYITNNHHILNPIAEDFIVELEKIVIG</sequence>
<dbReference type="PRINTS" id="PR00039">
    <property type="entry name" value="HTHLYSR"/>
</dbReference>
<evidence type="ECO:0000313" key="6">
    <source>
        <dbReference type="EMBL" id="MCZ0725149.1"/>
    </source>
</evidence>
<dbReference type="InterPro" id="IPR036388">
    <property type="entry name" value="WH-like_DNA-bd_sf"/>
</dbReference>
<dbReference type="GO" id="GO:0003677">
    <property type="term" value="F:DNA binding"/>
    <property type="evidence" value="ECO:0007669"/>
    <property type="project" value="UniProtKB-KW"/>
</dbReference>
<dbReference type="GO" id="GO:0032993">
    <property type="term" value="C:protein-DNA complex"/>
    <property type="evidence" value="ECO:0007669"/>
    <property type="project" value="TreeGrafter"/>
</dbReference>
<evidence type="ECO:0000256" key="2">
    <source>
        <dbReference type="ARBA" id="ARBA00023015"/>
    </source>
</evidence>
<organism evidence="6 7">
    <name type="scientific">Aerococcus kribbianus</name>
    <dbReference type="NCBI Taxonomy" id="2999064"/>
    <lineage>
        <taxon>Bacteria</taxon>
        <taxon>Bacillati</taxon>
        <taxon>Bacillota</taxon>
        <taxon>Bacilli</taxon>
        <taxon>Lactobacillales</taxon>
        <taxon>Aerococcaceae</taxon>
        <taxon>Aerococcus</taxon>
    </lineage>
</organism>
<dbReference type="SUPFAM" id="SSF46785">
    <property type="entry name" value="Winged helix' DNA-binding domain"/>
    <property type="match status" value="1"/>
</dbReference>
<dbReference type="Gene3D" id="1.10.10.10">
    <property type="entry name" value="Winged helix-like DNA-binding domain superfamily/Winged helix DNA-binding domain"/>
    <property type="match status" value="1"/>
</dbReference>
<proteinExistence type="inferred from homology"/>
<dbReference type="SUPFAM" id="SSF53850">
    <property type="entry name" value="Periplasmic binding protein-like II"/>
    <property type="match status" value="1"/>
</dbReference>
<evidence type="ECO:0000259" key="5">
    <source>
        <dbReference type="PROSITE" id="PS50931"/>
    </source>
</evidence>
<dbReference type="RefSeq" id="WP_268751476.1">
    <property type="nucleotide sequence ID" value="NZ_JAPRFQ010000001.1"/>
</dbReference>
<protein>
    <submittedName>
        <fullName evidence="6">LysR family transcriptional regulator</fullName>
    </submittedName>
</protein>
<dbReference type="Pfam" id="PF00126">
    <property type="entry name" value="HTH_1"/>
    <property type="match status" value="1"/>
</dbReference>
<evidence type="ECO:0000313" key="7">
    <source>
        <dbReference type="Proteomes" id="UP001146670"/>
    </source>
</evidence>
<accession>A0A9X3FU23</accession>
<name>A0A9X3FU23_9LACT</name>
<dbReference type="InterPro" id="IPR036390">
    <property type="entry name" value="WH_DNA-bd_sf"/>
</dbReference>
<dbReference type="EMBL" id="JAPRFR010000001">
    <property type="protein sequence ID" value="MCZ0725149.1"/>
    <property type="molecule type" value="Genomic_DNA"/>
</dbReference>
<dbReference type="Proteomes" id="UP001146670">
    <property type="component" value="Unassembled WGS sequence"/>
</dbReference>
<dbReference type="GO" id="GO:0003700">
    <property type="term" value="F:DNA-binding transcription factor activity"/>
    <property type="evidence" value="ECO:0007669"/>
    <property type="project" value="InterPro"/>
</dbReference>
<dbReference type="Gene3D" id="3.40.190.10">
    <property type="entry name" value="Periplasmic binding protein-like II"/>
    <property type="match status" value="2"/>
</dbReference>
<evidence type="ECO:0000256" key="1">
    <source>
        <dbReference type="ARBA" id="ARBA00009437"/>
    </source>
</evidence>
<dbReference type="AlphaFoldDB" id="A0A9X3FU23"/>
<evidence type="ECO:0000256" key="4">
    <source>
        <dbReference type="ARBA" id="ARBA00023163"/>
    </source>
</evidence>
<comment type="similarity">
    <text evidence="1">Belongs to the LysR transcriptional regulatory family.</text>
</comment>
<dbReference type="PANTHER" id="PTHR30346">
    <property type="entry name" value="TRANSCRIPTIONAL DUAL REGULATOR HCAR-RELATED"/>
    <property type="match status" value="1"/>
</dbReference>
<keyword evidence="2" id="KW-0805">Transcription regulation</keyword>
<dbReference type="PROSITE" id="PS50931">
    <property type="entry name" value="HTH_LYSR"/>
    <property type="match status" value="1"/>
</dbReference>
<keyword evidence="7" id="KW-1185">Reference proteome</keyword>
<gene>
    <name evidence="6" type="ORF">OW157_01030</name>
</gene>
<evidence type="ECO:0000256" key="3">
    <source>
        <dbReference type="ARBA" id="ARBA00023125"/>
    </source>
</evidence>
<keyword evidence="3" id="KW-0238">DNA-binding</keyword>
<dbReference type="PANTHER" id="PTHR30346:SF0">
    <property type="entry name" value="HCA OPERON TRANSCRIPTIONAL ACTIVATOR HCAR"/>
    <property type="match status" value="1"/>
</dbReference>
<dbReference type="FunFam" id="1.10.10.10:FF:000001">
    <property type="entry name" value="LysR family transcriptional regulator"/>
    <property type="match status" value="1"/>
</dbReference>
<dbReference type="InterPro" id="IPR000847">
    <property type="entry name" value="LysR_HTH_N"/>
</dbReference>
<comment type="caution">
    <text evidence="6">The sequence shown here is derived from an EMBL/GenBank/DDBJ whole genome shotgun (WGS) entry which is preliminary data.</text>
</comment>
<keyword evidence="4" id="KW-0804">Transcription</keyword>
<reference evidence="6" key="1">
    <citation type="submission" date="2022-12" db="EMBL/GenBank/DDBJ databases">
        <title>Description and comparative metabolic analysis of Aerococcus sp. nov., isolated from the feces of a pig.</title>
        <authorList>
            <person name="Chang Y.-H."/>
        </authorList>
    </citation>
    <scope>NUCLEOTIDE SEQUENCE</scope>
    <source>
        <strain evidence="6">YH-aer222</strain>
    </source>
</reference>